<dbReference type="Proteomes" id="UP000193922">
    <property type="component" value="Unassembled WGS sequence"/>
</dbReference>
<evidence type="ECO:0000313" key="2">
    <source>
        <dbReference type="EMBL" id="ORX65421.1"/>
    </source>
</evidence>
<keyword evidence="3" id="KW-1185">Reference proteome</keyword>
<keyword evidence="1" id="KW-0732">Signal</keyword>
<accession>A0A1Y1VVW1</accession>
<organism evidence="2 3">
    <name type="scientific">Linderina pennispora</name>
    <dbReference type="NCBI Taxonomy" id="61395"/>
    <lineage>
        <taxon>Eukaryota</taxon>
        <taxon>Fungi</taxon>
        <taxon>Fungi incertae sedis</taxon>
        <taxon>Zoopagomycota</taxon>
        <taxon>Kickxellomycotina</taxon>
        <taxon>Kickxellomycetes</taxon>
        <taxon>Kickxellales</taxon>
        <taxon>Kickxellaceae</taxon>
        <taxon>Linderina</taxon>
    </lineage>
</organism>
<feature type="signal peptide" evidence="1">
    <location>
        <begin position="1"/>
        <end position="25"/>
    </location>
</feature>
<evidence type="ECO:0000313" key="3">
    <source>
        <dbReference type="Proteomes" id="UP000193922"/>
    </source>
</evidence>
<proteinExistence type="predicted"/>
<sequence>MHVLSARSFTLASLGLAICAAAVPANWPTLTSALSRADQMWSTAEAQLSDQLISLSSADTHLSSQFNSAQAAFNSQINVQIGSQISDYQSAVSSISSYLDSLCNSKTPSWFCFGTGP</sequence>
<dbReference type="GeneID" id="63805504"/>
<reference evidence="2 3" key="1">
    <citation type="submission" date="2016-07" db="EMBL/GenBank/DDBJ databases">
        <title>Pervasive Adenine N6-methylation of Active Genes in Fungi.</title>
        <authorList>
            <consortium name="DOE Joint Genome Institute"/>
            <person name="Mondo S.J."/>
            <person name="Dannebaum R.O."/>
            <person name="Kuo R.C."/>
            <person name="Labutti K."/>
            <person name="Haridas S."/>
            <person name="Kuo A."/>
            <person name="Salamov A."/>
            <person name="Ahrendt S.R."/>
            <person name="Lipzen A."/>
            <person name="Sullivan W."/>
            <person name="Andreopoulos W.B."/>
            <person name="Clum A."/>
            <person name="Lindquist E."/>
            <person name="Daum C."/>
            <person name="Ramamoorthy G.K."/>
            <person name="Gryganskyi A."/>
            <person name="Culley D."/>
            <person name="Magnuson J.K."/>
            <person name="James T.Y."/>
            <person name="O'Malley M.A."/>
            <person name="Stajich J.E."/>
            <person name="Spatafora J.W."/>
            <person name="Visel A."/>
            <person name="Grigoriev I.V."/>
        </authorList>
    </citation>
    <scope>NUCLEOTIDE SEQUENCE [LARGE SCALE GENOMIC DNA]</scope>
    <source>
        <strain evidence="2 3">ATCC 12442</strain>
    </source>
</reference>
<evidence type="ECO:0000256" key="1">
    <source>
        <dbReference type="SAM" id="SignalP"/>
    </source>
</evidence>
<comment type="caution">
    <text evidence="2">The sequence shown here is derived from an EMBL/GenBank/DDBJ whole genome shotgun (WGS) entry which is preliminary data.</text>
</comment>
<feature type="chain" id="PRO_5012960085" evidence="1">
    <location>
        <begin position="26"/>
        <end position="117"/>
    </location>
</feature>
<dbReference type="AlphaFoldDB" id="A0A1Y1VVW1"/>
<dbReference type="EMBL" id="MCFD01000030">
    <property type="protein sequence ID" value="ORX65421.1"/>
    <property type="molecule type" value="Genomic_DNA"/>
</dbReference>
<dbReference type="RefSeq" id="XP_040739626.1">
    <property type="nucleotide sequence ID" value="XM_040888856.1"/>
</dbReference>
<protein>
    <submittedName>
        <fullName evidence="2">Uncharacterized protein</fullName>
    </submittedName>
</protein>
<name>A0A1Y1VVW1_9FUNG</name>
<gene>
    <name evidence="2" type="ORF">DL89DRAFT_270960</name>
</gene>